<feature type="compositionally biased region" description="Basic and acidic residues" evidence="1">
    <location>
        <begin position="965"/>
        <end position="980"/>
    </location>
</feature>
<feature type="compositionally biased region" description="Basic residues" evidence="1">
    <location>
        <begin position="836"/>
        <end position="846"/>
    </location>
</feature>
<dbReference type="Pfam" id="PF11489">
    <property type="entry name" value="Aim21"/>
    <property type="match status" value="1"/>
</dbReference>
<organism evidence="2 3">
    <name type="scientific">Rhizodiscina lignyota</name>
    <dbReference type="NCBI Taxonomy" id="1504668"/>
    <lineage>
        <taxon>Eukaryota</taxon>
        <taxon>Fungi</taxon>
        <taxon>Dikarya</taxon>
        <taxon>Ascomycota</taxon>
        <taxon>Pezizomycotina</taxon>
        <taxon>Dothideomycetes</taxon>
        <taxon>Pleosporomycetidae</taxon>
        <taxon>Aulographales</taxon>
        <taxon>Rhizodiscinaceae</taxon>
        <taxon>Rhizodiscina</taxon>
    </lineage>
</organism>
<feature type="compositionally biased region" description="Basic and acidic residues" evidence="1">
    <location>
        <begin position="542"/>
        <end position="564"/>
    </location>
</feature>
<comment type="caution">
    <text evidence="2">The sequence shown here is derived from an EMBL/GenBank/DDBJ whole genome shotgun (WGS) entry which is preliminary data.</text>
</comment>
<feature type="compositionally biased region" description="Basic and acidic residues" evidence="1">
    <location>
        <begin position="676"/>
        <end position="691"/>
    </location>
</feature>
<feature type="compositionally biased region" description="Basic and acidic residues" evidence="1">
    <location>
        <begin position="812"/>
        <end position="835"/>
    </location>
</feature>
<feature type="compositionally biased region" description="Low complexity" evidence="1">
    <location>
        <begin position="915"/>
        <end position="945"/>
    </location>
</feature>
<sequence>MSAPIIPARPTRSQQPAATATMDVPRIPPRPKRNIERSVSPNRDTFARSPLNDLSFNRNAHANRNSSNLSTSLPQRPPSVELPSIGQEGNEYAHIIEIQNDGENDVVSYSGPGEPSQTKNVAGDLPLHAPKASLPALAAKSKIAMVTRTDSDQAAAAGVGKPASIGGEKSADSRPQSRQSRSGSSLALSRPQSIMKEGDAEEQGIPEIGLQIPLYPNAGDVQAPTPSPYEGKPHSAGIGFFNDGNSLPAPRRHQRTKSGREIFTGPPGSYGLHGHGRVDRDQFEMSWYDKHPGEREKEAQGAYGPSIADNRKEWALSSDDLNRLVHQNTHNVISVGKTPAAVGTPDEFIGYIASEEYASRIASPRPASAAPVGRQRTSSSHAHEPHAESPLRKMSFPSENEEDVIHVEPLSRVQSRMTGGGYDPPVEDLGVYGGNTEAEGGIIDEQGYGAPILASDEVAKTPGMEFLQPAIPPEQERRGSSYFAGVDSDGNPVYQSGHRQSRPSSRSNSLAGLHRFISQEEGTHTPLEDVKEYEPLFPDDDGVLKTKDGRIPPKDKVQRPDYLARHHFPSKDVWEDTPSSLMYVTTVETPPPDVHKKRTATFETPEVEEARKQDITEEDKEDFLSEHTKKFAKSYLNKDVLADMSERPGMKRRFPSQDIWEDTPSHHVITTIITPEPEKKEISPQEAKKQPDIPARPVKGQPPSIPTRPAKKPEVKETSPVDKKAAPFIPEKPKPHVPARPSKPMPRDSSEQVPLAKTTSVGSTGSAGDASSEGVVVEKKAPPPRPAKQFGGIKGGFISELQSKLQLGPQAPKKEAPPPEEDKVEEKAPLADARKGRARGPARRKPGVSPSAAAMEEAPAPKKVTFSILQPSSVWEIDDSGHIEMGKVLNAAKELVPEQPALRQPSSESITPPLEADGSGEAAGEGYFAPAAPATSTKAAAKAAPGVESPEEKAKPTEPEVPTEAPERKDESLAEMHSEEAAPSPEKAVQTGETVIEHGMEGEGKEKEKLTAYNDGAAQEPGTVVVREGEEVPSVTATAGEENTN</sequence>
<evidence type="ECO:0000256" key="1">
    <source>
        <dbReference type="SAM" id="MobiDB-lite"/>
    </source>
</evidence>
<evidence type="ECO:0000313" key="3">
    <source>
        <dbReference type="Proteomes" id="UP000799772"/>
    </source>
</evidence>
<feature type="compositionally biased region" description="Low complexity" evidence="1">
    <location>
        <begin position="173"/>
        <end position="191"/>
    </location>
</feature>
<feature type="region of interest" description="Disordered" evidence="1">
    <location>
        <begin position="216"/>
        <end position="235"/>
    </location>
</feature>
<dbReference type="InterPro" id="IPR021582">
    <property type="entry name" value="Aim21"/>
</dbReference>
<feature type="region of interest" description="Disordered" evidence="1">
    <location>
        <begin position="1"/>
        <end position="85"/>
    </location>
</feature>
<feature type="compositionally biased region" description="Polar residues" evidence="1">
    <location>
        <begin position="493"/>
        <end position="510"/>
    </location>
</feature>
<feature type="compositionally biased region" description="Polar residues" evidence="1">
    <location>
        <begin position="1035"/>
        <end position="1045"/>
    </location>
</feature>
<dbReference type="Proteomes" id="UP000799772">
    <property type="component" value="Unassembled WGS sequence"/>
</dbReference>
<name>A0A9P4I996_9PEZI</name>
<dbReference type="OrthoDB" id="5386574at2759"/>
<feature type="compositionally biased region" description="Basic and acidic residues" evidence="1">
    <location>
        <begin position="381"/>
        <end position="391"/>
    </location>
</feature>
<feature type="compositionally biased region" description="Low complexity" evidence="1">
    <location>
        <begin position="362"/>
        <end position="371"/>
    </location>
</feature>
<reference evidence="2" key="1">
    <citation type="journal article" date="2020" name="Stud. Mycol.">
        <title>101 Dothideomycetes genomes: a test case for predicting lifestyles and emergence of pathogens.</title>
        <authorList>
            <person name="Haridas S."/>
            <person name="Albert R."/>
            <person name="Binder M."/>
            <person name="Bloem J."/>
            <person name="Labutti K."/>
            <person name="Salamov A."/>
            <person name="Andreopoulos B."/>
            <person name="Baker S."/>
            <person name="Barry K."/>
            <person name="Bills G."/>
            <person name="Bluhm B."/>
            <person name="Cannon C."/>
            <person name="Castanera R."/>
            <person name="Culley D."/>
            <person name="Daum C."/>
            <person name="Ezra D."/>
            <person name="Gonzalez J."/>
            <person name="Henrissat B."/>
            <person name="Kuo A."/>
            <person name="Liang C."/>
            <person name="Lipzen A."/>
            <person name="Lutzoni F."/>
            <person name="Magnuson J."/>
            <person name="Mondo S."/>
            <person name="Nolan M."/>
            <person name="Ohm R."/>
            <person name="Pangilinan J."/>
            <person name="Park H.-J."/>
            <person name="Ramirez L."/>
            <person name="Alfaro M."/>
            <person name="Sun H."/>
            <person name="Tritt A."/>
            <person name="Yoshinaga Y."/>
            <person name="Zwiers L.-H."/>
            <person name="Turgeon B."/>
            <person name="Goodwin S."/>
            <person name="Spatafora J."/>
            <person name="Crous P."/>
            <person name="Grigoriev I."/>
        </authorList>
    </citation>
    <scope>NUCLEOTIDE SEQUENCE</scope>
    <source>
        <strain evidence="2">CBS 133067</strain>
    </source>
</reference>
<feature type="compositionally biased region" description="Low complexity" evidence="1">
    <location>
        <begin position="847"/>
        <end position="858"/>
    </location>
</feature>
<feature type="region of interest" description="Disordered" evidence="1">
    <location>
        <begin position="243"/>
        <end position="274"/>
    </location>
</feature>
<gene>
    <name evidence="2" type="ORF">NA57DRAFT_41504</name>
</gene>
<keyword evidence="3" id="KW-1185">Reference proteome</keyword>
<feature type="region of interest" description="Disordered" evidence="1">
    <location>
        <begin position="470"/>
        <end position="564"/>
    </location>
</feature>
<feature type="compositionally biased region" description="Low complexity" evidence="1">
    <location>
        <begin position="57"/>
        <end position="68"/>
    </location>
</feature>
<feature type="region of interest" description="Disordered" evidence="1">
    <location>
        <begin position="153"/>
        <end position="203"/>
    </location>
</feature>
<dbReference type="EMBL" id="ML978128">
    <property type="protein sequence ID" value="KAF2097370.1"/>
    <property type="molecule type" value="Genomic_DNA"/>
</dbReference>
<evidence type="ECO:0000313" key="2">
    <source>
        <dbReference type="EMBL" id="KAF2097370.1"/>
    </source>
</evidence>
<feature type="region of interest" description="Disordered" evidence="1">
    <location>
        <begin position="646"/>
        <end position="865"/>
    </location>
</feature>
<feature type="compositionally biased region" description="Basic and acidic residues" evidence="1">
    <location>
        <begin position="711"/>
        <end position="725"/>
    </location>
</feature>
<proteinExistence type="predicted"/>
<feature type="region of interest" description="Disordered" evidence="1">
    <location>
        <begin position="362"/>
        <end position="433"/>
    </location>
</feature>
<feature type="region of interest" description="Disordered" evidence="1">
    <location>
        <begin position="896"/>
        <end position="1045"/>
    </location>
</feature>
<feature type="compositionally biased region" description="Basic and acidic residues" evidence="1">
    <location>
        <begin position="517"/>
        <end position="534"/>
    </location>
</feature>
<feature type="compositionally biased region" description="Polar residues" evidence="1">
    <location>
        <begin position="757"/>
        <end position="766"/>
    </location>
</feature>
<feature type="compositionally biased region" description="Basic and acidic residues" evidence="1">
    <location>
        <begin position="995"/>
        <end position="1010"/>
    </location>
</feature>
<protein>
    <recommendedName>
        <fullName evidence="4">Altered inheritance of mitochondria protein 21</fullName>
    </recommendedName>
</protein>
<accession>A0A9P4I996</accession>
<evidence type="ECO:0008006" key="4">
    <source>
        <dbReference type="Google" id="ProtNLM"/>
    </source>
</evidence>
<dbReference type="AlphaFoldDB" id="A0A9P4I996"/>
<feature type="region of interest" description="Disordered" evidence="1">
    <location>
        <begin position="587"/>
        <end position="624"/>
    </location>
</feature>